<dbReference type="PANTHER" id="PTHR45628">
    <property type="entry name" value="VOLTAGE-DEPENDENT CALCIUM CHANNEL TYPE A SUBUNIT ALPHA-1"/>
    <property type="match status" value="1"/>
</dbReference>
<evidence type="ECO:0000256" key="5">
    <source>
        <dbReference type="ARBA" id="ARBA00022692"/>
    </source>
</evidence>
<protein>
    <submittedName>
        <fullName evidence="16">Cacna1h protein</fullName>
    </submittedName>
</protein>
<keyword evidence="10 14" id="KW-0472">Membrane</keyword>
<dbReference type="GO" id="GO:0005891">
    <property type="term" value="C:voltage-gated calcium channel complex"/>
    <property type="evidence" value="ECO:0007669"/>
    <property type="project" value="TreeGrafter"/>
</dbReference>
<keyword evidence="3" id="KW-0109">Calcium transport</keyword>
<dbReference type="Gene3D" id="1.20.120.350">
    <property type="entry name" value="Voltage-gated potassium channels. Chain C"/>
    <property type="match status" value="1"/>
</dbReference>
<evidence type="ECO:0000256" key="1">
    <source>
        <dbReference type="ARBA" id="ARBA00004141"/>
    </source>
</evidence>
<keyword evidence="11" id="KW-0325">Glycoprotein</keyword>
<evidence type="ECO:0000256" key="14">
    <source>
        <dbReference type="SAM" id="Phobius"/>
    </source>
</evidence>
<accession>A0A812NTM0</accession>
<dbReference type="SUPFAM" id="SSF81324">
    <property type="entry name" value="Voltage-gated potassium channels"/>
    <property type="match status" value="1"/>
</dbReference>
<keyword evidence="4" id="KW-0107">Calcium channel</keyword>
<keyword evidence="5 14" id="KW-0812">Transmembrane</keyword>
<evidence type="ECO:0000256" key="8">
    <source>
        <dbReference type="ARBA" id="ARBA00022989"/>
    </source>
</evidence>
<evidence type="ECO:0000256" key="12">
    <source>
        <dbReference type="ARBA" id="ARBA00023303"/>
    </source>
</evidence>
<organism evidence="16 17">
    <name type="scientific">Symbiodinium natans</name>
    <dbReference type="NCBI Taxonomy" id="878477"/>
    <lineage>
        <taxon>Eukaryota</taxon>
        <taxon>Sar</taxon>
        <taxon>Alveolata</taxon>
        <taxon>Dinophyceae</taxon>
        <taxon>Suessiales</taxon>
        <taxon>Symbiodiniaceae</taxon>
        <taxon>Symbiodinium</taxon>
    </lineage>
</organism>
<dbReference type="GO" id="GO:0098703">
    <property type="term" value="P:calcium ion import across plasma membrane"/>
    <property type="evidence" value="ECO:0007669"/>
    <property type="project" value="TreeGrafter"/>
</dbReference>
<keyword evidence="7" id="KW-0851">Voltage-gated channel</keyword>
<reference evidence="16" key="1">
    <citation type="submission" date="2021-02" db="EMBL/GenBank/DDBJ databases">
        <authorList>
            <person name="Dougan E. K."/>
            <person name="Rhodes N."/>
            <person name="Thang M."/>
            <person name="Chan C."/>
        </authorList>
    </citation>
    <scope>NUCLEOTIDE SEQUENCE</scope>
</reference>
<proteinExistence type="predicted"/>
<dbReference type="AlphaFoldDB" id="A0A812NTM0"/>
<keyword evidence="8 14" id="KW-1133">Transmembrane helix</keyword>
<dbReference type="InterPro" id="IPR050599">
    <property type="entry name" value="VDCC_alpha-1_subunit"/>
</dbReference>
<dbReference type="InterPro" id="IPR027359">
    <property type="entry name" value="Volt_channel_dom_sf"/>
</dbReference>
<evidence type="ECO:0000256" key="9">
    <source>
        <dbReference type="ARBA" id="ARBA00023065"/>
    </source>
</evidence>
<feature type="transmembrane region" description="Helical" evidence="14">
    <location>
        <begin position="317"/>
        <end position="337"/>
    </location>
</feature>
<evidence type="ECO:0000256" key="7">
    <source>
        <dbReference type="ARBA" id="ARBA00022882"/>
    </source>
</evidence>
<feature type="transmembrane region" description="Helical" evidence="14">
    <location>
        <begin position="217"/>
        <end position="239"/>
    </location>
</feature>
<feature type="region of interest" description="Disordered" evidence="13">
    <location>
        <begin position="104"/>
        <end position="149"/>
    </location>
</feature>
<sequence>MLDTASQDTLRAIFQEELGKLRRRLLEDTRLELHEALKFANGVSRSPHQATPKSQVGCPATSTCSATKDTCVREASTLRTEVALSDDDDDAGWDLGPAEGNIAGVPVSATGGGVSYGPSARKTSKKSHTSGASDCQRSEASSISRPKGAADTISKVIDEHLQKTRSNPVTNRVQALVRTTAFEMACAMVVVANAVIIGIRADLPDMADATAYDVVELVMALMFLLELVLRVAAAGASYFTAKGGLFNLLDALLIFMMFADAICALANVYMLGIDDGGLMKLYRVARLLRVARMARLFHMVPELHFTLTLMTTSSTSFFWAAVLMLLIMYLVALYFTVVARQFAEATEGVVPELEVFWGTTGKSINSLFLAVFGGQDWHNMLLVFGDGSWWYIVNSIVLSLFVGFALVVLLNLVNGVLVEGAQTMIAERKQHELVRMAADIFVQTGHKAGSELSPEEFDELVNTKAMDNYLEAIGIDPNEARDRLFRFLDLDDSGSLSVVDTAPSGNKFPACTLAKSMRSSDCVMVTGIRPSPRVGM</sequence>
<evidence type="ECO:0000256" key="4">
    <source>
        <dbReference type="ARBA" id="ARBA00022673"/>
    </source>
</evidence>
<evidence type="ECO:0000256" key="6">
    <source>
        <dbReference type="ARBA" id="ARBA00022837"/>
    </source>
</evidence>
<feature type="transmembrane region" description="Helical" evidence="14">
    <location>
        <begin position="251"/>
        <end position="273"/>
    </location>
</feature>
<feature type="domain" description="Ion transport" evidence="15">
    <location>
        <begin position="181"/>
        <end position="425"/>
    </location>
</feature>
<keyword evidence="6" id="KW-0106">Calcium</keyword>
<evidence type="ECO:0000256" key="13">
    <source>
        <dbReference type="SAM" id="MobiDB-lite"/>
    </source>
</evidence>
<dbReference type="Pfam" id="PF00520">
    <property type="entry name" value="Ion_trans"/>
    <property type="match status" value="1"/>
</dbReference>
<evidence type="ECO:0000256" key="10">
    <source>
        <dbReference type="ARBA" id="ARBA00023136"/>
    </source>
</evidence>
<evidence type="ECO:0000256" key="3">
    <source>
        <dbReference type="ARBA" id="ARBA00022568"/>
    </source>
</evidence>
<feature type="transmembrane region" description="Helical" evidence="14">
    <location>
        <begin position="175"/>
        <end position="197"/>
    </location>
</feature>
<feature type="compositionally biased region" description="Polar residues" evidence="13">
    <location>
        <begin position="129"/>
        <end position="144"/>
    </location>
</feature>
<dbReference type="InterPro" id="IPR005821">
    <property type="entry name" value="Ion_trans_dom"/>
</dbReference>
<keyword evidence="2" id="KW-0813">Transport</keyword>
<keyword evidence="9" id="KW-0406">Ion transport</keyword>
<keyword evidence="12" id="KW-0407">Ion channel</keyword>
<dbReference type="Proteomes" id="UP000604046">
    <property type="component" value="Unassembled WGS sequence"/>
</dbReference>
<evidence type="ECO:0000313" key="17">
    <source>
        <dbReference type="Proteomes" id="UP000604046"/>
    </source>
</evidence>
<feature type="transmembrane region" description="Helical" evidence="14">
    <location>
        <begin position="389"/>
        <end position="413"/>
    </location>
</feature>
<comment type="subcellular location">
    <subcellularLocation>
        <location evidence="1">Membrane</location>
        <topology evidence="1">Multi-pass membrane protein</topology>
    </subcellularLocation>
</comment>
<keyword evidence="17" id="KW-1185">Reference proteome</keyword>
<evidence type="ECO:0000256" key="11">
    <source>
        <dbReference type="ARBA" id="ARBA00023180"/>
    </source>
</evidence>
<dbReference type="PANTHER" id="PTHR45628:SF7">
    <property type="entry name" value="VOLTAGE-DEPENDENT CALCIUM CHANNEL TYPE A SUBUNIT ALPHA-1"/>
    <property type="match status" value="1"/>
</dbReference>
<dbReference type="EMBL" id="CAJNDS010002082">
    <property type="protein sequence ID" value="CAE7313974.1"/>
    <property type="molecule type" value="Genomic_DNA"/>
</dbReference>
<evidence type="ECO:0000259" key="15">
    <source>
        <dbReference type="Pfam" id="PF00520"/>
    </source>
</evidence>
<gene>
    <name evidence="16" type="primary">Cacna1h</name>
    <name evidence="16" type="ORF">SNAT2548_LOCUS16477</name>
</gene>
<comment type="caution">
    <text evidence="16">The sequence shown here is derived from an EMBL/GenBank/DDBJ whole genome shotgun (WGS) entry which is preliminary data.</text>
</comment>
<evidence type="ECO:0000313" key="16">
    <source>
        <dbReference type="EMBL" id="CAE7313974.1"/>
    </source>
</evidence>
<name>A0A812NTM0_9DINO</name>
<evidence type="ECO:0000256" key="2">
    <source>
        <dbReference type="ARBA" id="ARBA00022448"/>
    </source>
</evidence>
<dbReference type="GO" id="GO:0008331">
    <property type="term" value="F:high voltage-gated calcium channel activity"/>
    <property type="evidence" value="ECO:0007669"/>
    <property type="project" value="TreeGrafter"/>
</dbReference>